<accession>A0A0A5GJ00</accession>
<protein>
    <submittedName>
        <fullName evidence="1">Transcriptional regulator</fullName>
    </submittedName>
</protein>
<evidence type="ECO:0000313" key="1">
    <source>
        <dbReference type="EMBL" id="KGX91974.1"/>
    </source>
</evidence>
<reference evidence="1 2" key="1">
    <citation type="submission" date="2013-08" db="EMBL/GenBank/DDBJ databases">
        <authorList>
            <person name="Huang J."/>
            <person name="Wang G."/>
        </authorList>
    </citation>
    <scope>NUCLEOTIDE SEQUENCE [LARGE SCALE GENOMIC DNA]</scope>
    <source>
        <strain evidence="1 2">JSM 076056</strain>
    </source>
</reference>
<dbReference type="InterPro" id="IPR022608">
    <property type="entry name" value="Tscrpt_reg_SplA"/>
</dbReference>
<comment type="caution">
    <text evidence="1">The sequence shown here is derived from an EMBL/GenBank/DDBJ whole genome shotgun (WGS) entry which is preliminary data.</text>
</comment>
<keyword evidence="2" id="KW-1185">Reference proteome</keyword>
<dbReference type="Pfam" id="PF11132">
    <property type="entry name" value="SplA"/>
    <property type="match status" value="1"/>
</dbReference>
<dbReference type="Proteomes" id="UP000030528">
    <property type="component" value="Unassembled WGS sequence"/>
</dbReference>
<sequence length="84" mass="9595">MIDPKDVKPGDEVYVIYRNPHTPTVSNIKPAEIVQHPNDPGQNALFLYETYHLIEENDALFASEQAAQEAFDQIYSDEPDETFI</sequence>
<proteinExistence type="predicted"/>
<dbReference type="EMBL" id="AVPE01000008">
    <property type="protein sequence ID" value="KGX91974.1"/>
    <property type="molecule type" value="Genomic_DNA"/>
</dbReference>
<organism evidence="1 2">
    <name type="scientific">Pontibacillus halophilus JSM 076056 = DSM 19796</name>
    <dbReference type="NCBI Taxonomy" id="1385510"/>
    <lineage>
        <taxon>Bacteria</taxon>
        <taxon>Bacillati</taxon>
        <taxon>Bacillota</taxon>
        <taxon>Bacilli</taxon>
        <taxon>Bacillales</taxon>
        <taxon>Bacillaceae</taxon>
        <taxon>Pontibacillus</taxon>
    </lineage>
</organism>
<dbReference type="eggNOG" id="ENOG5033N73">
    <property type="taxonomic scope" value="Bacteria"/>
</dbReference>
<dbReference type="AlphaFoldDB" id="A0A0A5GJ00"/>
<dbReference type="STRING" id="1385510.GCA_000425205_00582"/>
<evidence type="ECO:0000313" key="2">
    <source>
        <dbReference type="Proteomes" id="UP000030528"/>
    </source>
</evidence>
<gene>
    <name evidence="1" type="ORF">N781_02770</name>
</gene>
<name>A0A0A5GJ00_9BACI</name>